<dbReference type="InterPro" id="IPR007627">
    <property type="entry name" value="RNA_pol_sigma70_r2"/>
</dbReference>
<feature type="domain" description="RNA polymerase sigma-70 region 2" evidence="5">
    <location>
        <begin position="11"/>
        <end position="73"/>
    </location>
</feature>
<dbReference type="PANTHER" id="PTHR43133">
    <property type="entry name" value="RNA POLYMERASE ECF-TYPE SIGMA FACTO"/>
    <property type="match status" value="1"/>
</dbReference>
<dbReference type="NCBIfam" id="TIGR02937">
    <property type="entry name" value="sigma70-ECF"/>
    <property type="match status" value="1"/>
</dbReference>
<organism evidence="7 8">
    <name type="scientific">Sneathiella sedimenti</name>
    <dbReference type="NCBI Taxonomy" id="2816034"/>
    <lineage>
        <taxon>Bacteria</taxon>
        <taxon>Pseudomonadati</taxon>
        <taxon>Pseudomonadota</taxon>
        <taxon>Alphaproteobacteria</taxon>
        <taxon>Sneathiellales</taxon>
        <taxon>Sneathiellaceae</taxon>
        <taxon>Sneathiella</taxon>
    </lineage>
</organism>
<dbReference type="CDD" id="cd06171">
    <property type="entry name" value="Sigma70_r4"/>
    <property type="match status" value="1"/>
</dbReference>
<dbReference type="Gene3D" id="1.10.10.10">
    <property type="entry name" value="Winged helix-like DNA-binding domain superfamily/Winged helix DNA-binding domain"/>
    <property type="match status" value="1"/>
</dbReference>
<keyword evidence="3" id="KW-0731">Sigma factor</keyword>
<name>A0ABS3F9Y8_9PROT</name>
<comment type="caution">
    <text evidence="7">The sequence shown here is derived from an EMBL/GenBank/DDBJ whole genome shotgun (WGS) entry which is preliminary data.</text>
</comment>
<dbReference type="InterPro" id="IPR039425">
    <property type="entry name" value="RNA_pol_sigma-70-like"/>
</dbReference>
<comment type="similarity">
    <text evidence="1">Belongs to the sigma-70 factor family. ECF subfamily.</text>
</comment>
<sequence length="163" mass="19283">MFNNQELATEMPGLKNFARRLTRNNHDAEDLLQYTLLRAIEKKHLFQENTDLFKWTSKIMYNQFVSDYRRKAKYETKFDPENYLETESIDPPQDNQAELNAVKETMKDLSQEHQEILFMICVQGLSYQEVADSLKIAIGTVRSRLSRARENLLQRLETPRVVH</sequence>
<accession>A0ABS3F9Y8</accession>
<evidence type="ECO:0000256" key="1">
    <source>
        <dbReference type="ARBA" id="ARBA00010641"/>
    </source>
</evidence>
<keyword evidence="2" id="KW-0805">Transcription regulation</keyword>
<evidence type="ECO:0000259" key="5">
    <source>
        <dbReference type="Pfam" id="PF04542"/>
    </source>
</evidence>
<evidence type="ECO:0000256" key="4">
    <source>
        <dbReference type="ARBA" id="ARBA00023163"/>
    </source>
</evidence>
<dbReference type="Pfam" id="PF08281">
    <property type="entry name" value="Sigma70_r4_2"/>
    <property type="match status" value="1"/>
</dbReference>
<evidence type="ECO:0000313" key="7">
    <source>
        <dbReference type="EMBL" id="MBO0335347.1"/>
    </source>
</evidence>
<dbReference type="Proteomes" id="UP000664761">
    <property type="component" value="Unassembled WGS sequence"/>
</dbReference>
<dbReference type="SUPFAM" id="SSF88946">
    <property type="entry name" value="Sigma2 domain of RNA polymerase sigma factors"/>
    <property type="match status" value="1"/>
</dbReference>
<dbReference type="Gene3D" id="1.10.1740.10">
    <property type="match status" value="1"/>
</dbReference>
<evidence type="ECO:0000256" key="2">
    <source>
        <dbReference type="ARBA" id="ARBA00023015"/>
    </source>
</evidence>
<dbReference type="InterPro" id="IPR013249">
    <property type="entry name" value="RNA_pol_sigma70_r4_t2"/>
</dbReference>
<proteinExistence type="inferred from homology"/>
<evidence type="ECO:0000256" key="3">
    <source>
        <dbReference type="ARBA" id="ARBA00023082"/>
    </source>
</evidence>
<keyword evidence="4" id="KW-0804">Transcription</keyword>
<reference evidence="7 8" key="1">
    <citation type="submission" date="2021-03" db="EMBL/GenBank/DDBJ databases">
        <title>Sneathiella sp. CAU 1612 isolated from Kang Won-do.</title>
        <authorList>
            <person name="Kim W."/>
        </authorList>
    </citation>
    <scope>NUCLEOTIDE SEQUENCE [LARGE SCALE GENOMIC DNA]</scope>
    <source>
        <strain evidence="7 8">CAU 1612</strain>
    </source>
</reference>
<dbReference type="InterPro" id="IPR013324">
    <property type="entry name" value="RNA_pol_sigma_r3/r4-like"/>
</dbReference>
<dbReference type="InterPro" id="IPR036388">
    <property type="entry name" value="WH-like_DNA-bd_sf"/>
</dbReference>
<feature type="domain" description="RNA polymerase sigma factor 70 region 4 type 2" evidence="6">
    <location>
        <begin position="101"/>
        <end position="152"/>
    </location>
</feature>
<gene>
    <name evidence="7" type="ORF">J0X12_17125</name>
</gene>
<keyword evidence="8" id="KW-1185">Reference proteome</keyword>
<dbReference type="RefSeq" id="WP_207047663.1">
    <property type="nucleotide sequence ID" value="NZ_JAFLNC010000006.1"/>
</dbReference>
<dbReference type="SUPFAM" id="SSF88659">
    <property type="entry name" value="Sigma3 and sigma4 domains of RNA polymerase sigma factors"/>
    <property type="match status" value="1"/>
</dbReference>
<dbReference type="Pfam" id="PF04542">
    <property type="entry name" value="Sigma70_r2"/>
    <property type="match status" value="1"/>
</dbReference>
<dbReference type="InterPro" id="IPR014284">
    <property type="entry name" value="RNA_pol_sigma-70_dom"/>
</dbReference>
<evidence type="ECO:0000259" key="6">
    <source>
        <dbReference type="Pfam" id="PF08281"/>
    </source>
</evidence>
<dbReference type="PANTHER" id="PTHR43133:SF25">
    <property type="entry name" value="RNA POLYMERASE SIGMA FACTOR RFAY-RELATED"/>
    <property type="match status" value="1"/>
</dbReference>
<protein>
    <submittedName>
        <fullName evidence="7">Sigma-70 family RNA polymerase sigma factor</fullName>
    </submittedName>
</protein>
<evidence type="ECO:0000313" key="8">
    <source>
        <dbReference type="Proteomes" id="UP000664761"/>
    </source>
</evidence>
<dbReference type="InterPro" id="IPR013325">
    <property type="entry name" value="RNA_pol_sigma_r2"/>
</dbReference>
<dbReference type="EMBL" id="JAFLNC010000006">
    <property type="protein sequence ID" value="MBO0335347.1"/>
    <property type="molecule type" value="Genomic_DNA"/>
</dbReference>